<evidence type="ECO:0000313" key="14">
    <source>
        <dbReference type="EMBL" id="NZA27411.1"/>
    </source>
</evidence>
<sequence length="866" mass="93154">MSQQTTIRKLAALVNTPVEKLLEQLAEAGMPFSDPDQVVTSTEKVKLLGFLRRTHGKAEKAADDAVAPKKITLNRSRKQELTVGGGKNRTTVDVLVRKKVTLVKPSEDGGAGGEDDERAEILRKLEESRLRNLTEQQRLAEEDKRRADEAAARKRQEEAAAEAEAERLRQEALAAAAAVQAEDEPGAAARKAGHGHGHPKPAPAREERGGHKQKHHRGSHAMVAGVEDDEGAAARFAGQLHLSPSERARRSTVRKPKPRRQLEQARSGGGQHGFARPTAPVVREVAIGEAITVADLAQKLAMKGGDVVKALFKMGVMATITQSIDHDTAALVTEELGHRPVRADSDDAESELIAHVATGQGEGESRPPVVTIMGHVDHGKTSLLDHIRRTKVASGEAGGITQHIGAYHVETDRGVVSFLDTPGHAAFTSMRARGAKLTDIVVLVVAADDGVMPQTIEAIQHARAAGVPLIVAINKIDKSDADPGRIRNELLEHEVVAEQFGGDIQMVELSAKTGDGIDDLLDAILLQSEVLELKALSEGRATGTVIESSLDKGRGPVATVLVQQGRLAKGDYLVCGVQYGRVRALFDENSKPVDGAGPSIPVQVLGLSGVPDAGDDFVVVDDERLAKEVAQQREHKRRETRLVQAAGNRMEDIMAQMGQAEQQLSLNLVVKADVQGSAEALRQALTALSNEQIRVNIIVSGVGGITESDANSAAAAKATIIGFNVRADASARKVIENSGLDLRYFSIIYDVIDQVKQVASGILGMEIREEIIGTAEVRDVFRSSKFGAVAGCMVVEGVVKRSKPIRVLRDDTVIFEGELESLRRFKENVDEVRVNTECGIGVKAYNDVKPGDKIECFERIEVQRTL</sequence>
<dbReference type="RefSeq" id="WP_180679189.1">
    <property type="nucleotide sequence ID" value="NZ_JACCKA010000076.1"/>
</dbReference>
<feature type="binding site" evidence="9">
    <location>
        <begin position="474"/>
        <end position="477"/>
    </location>
    <ligand>
        <name>GTP</name>
        <dbReference type="ChEBI" id="CHEBI:37565"/>
    </ligand>
</feature>
<dbReference type="Pfam" id="PF04760">
    <property type="entry name" value="IF2_N"/>
    <property type="match status" value="1"/>
</dbReference>
<feature type="coiled-coil region" evidence="11">
    <location>
        <begin position="643"/>
        <end position="691"/>
    </location>
</feature>
<protein>
    <recommendedName>
        <fullName evidence="2 9">Translation initiation factor IF-2</fullName>
    </recommendedName>
</protein>
<dbReference type="PROSITE" id="PS01176">
    <property type="entry name" value="IF2"/>
    <property type="match status" value="1"/>
</dbReference>
<comment type="function">
    <text evidence="8 9 10">One of the essential components for the initiation of protein synthesis. Protects formylmethionyl-tRNA from spontaneous hydrolysis and promotes its binding to the 30S ribosomal subunits. Also involved in the hydrolysis of GTP during the formation of the 70S ribosomal complex.</text>
</comment>
<feature type="compositionally biased region" description="Low complexity" evidence="12">
    <location>
        <begin position="171"/>
        <end position="190"/>
    </location>
</feature>
<dbReference type="PANTHER" id="PTHR43381">
    <property type="entry name" value="TRANSLATION INITIATION FACTOR IF-2-RELATED"/>
    <property type="match status" value="1"/>
</dbReference>
<dbReference type="GO" id="GO:0005829">
    <property type="term" value="C:cytosol"/>
    <property type="evidence" value="ECO:0007669"/>
    <property type="project" value="TreeGrafter"/>
</dbReference>
<dbReference type="GO" id="GO:0003743">
    <property type="term" value="F:translation initiation factor activity"/>
    <property type="evidence" value="ECO:0007669"/>
    <property type="project" value="UniProtKB-UniRule"/>
</dbReference>
<dbReference type="SUPFAM" id="SSF50447">
    <property type="entry name" value="Translation proteins"/>
    <property type="match status" value="2"/>
</dbReference>
<dbReference type="InterPro" id="IPR009061">
    <property type="entry name" value="DNA-bd_dom_put_sf"/>
</dbReference>
<evidence type="ECO:0000256" key="2">
    <source>
        <dbReference type="ARBA" id="ARBA00020675"/>
    </source>
</evidence>
<dbReference type="InterPro" id="IPR044145">
    <property type="entry name" value="IF2_II"/>
</dbReference>
<dbReference type="Proteomes" id="UP000578091">
    <property type="component" value="Unassembled WGS sequence"/>
</dbReference>
<dbReference type="SUPFAM" id="SSF46955">
    <property type="entry name" value="Putative DNA-binding domain"/>
    <property type="match status" value="1"/>
</dbReference>
<evidence type="ECO:0000256" key="7">
    <source>
        <dbReference type="ARBA" id="ARBA00023134"/>
    </source>
</evidence>
<dbReference type="CDD" id="cd03702">
    <property type="entry name" value="IF2_mtIF2_II"/>
    <property type="match status" value="1"/>
</dbReference>
<dbReference type="NCBIfam" id="TIGR00487">
    <property type="entry name" value="IF-2"/>
    <property type="match status" value="1"/>
</dbReference>
<dbReference type="Gene3D" id="3.40.50.300">
    <property type="entry name" value="P-loop containing nucleotide triphosphate hydrolases"/>
    <property type="match status" value="1"/>
</dbReference>
<evidence type="ECO:0000256" key="3">
    <source>
        <dbReference type="ARBA" id="ARBA00022490"/>
    </source>
</evidence>
<dbReference type="PROSITE" id="PS51722">
    <property type="entry name" value="G_TR_2"/>
    <property type="match status" value="1"/>
</dbReference>
<name>A0A853JDL8_9GAMM</name>
<gene>
    <name evidence="9 14" type="primary">infB</name>
    <name evidence="14" type="ORF">H0E84_13550</name>
</gene>
<dbReference type="FunFam" id="2.40.30.10:FF:000008">
    <property type="entry name" value="Translation initiation factor IF-2"/>
    <property type="match status" value="1"/>
</dbReference>
<keyword evidence="15" id="KW-1185">Reference proteome</keyword>
<dbReference type="InterPro" id="IPR015760">
    <property type="entry name" value="TIF_IF2"/>
</dbReference>
<evidence type="ECO:0000256" key="1">
    <source>
        <dbReference type="ARBA" id="ARBA00007733"/>
    </source>
</evidence>
<comment type="caution">
    <text evidence="14">The sequence shown here is derived from an EMBL/GenBank/DDBJ whole genome shotgun (WGS) entry which is preliminary data.</text>
</comment>
<comment type="subcellular location">
    <subcellularLocation>
        <location evidence="9">Cytoplasm</location>
    </subcellularLocation>
</comment>
<dbReference type="Gene3D" id="3.40.50.10050">
    <property type="entry name" value="Translation initiation factor IF- 2, domain 3"/>
    <property type="match status" value="1"/>
</dbReference>
<dbReference type="InterPro" id="IPR006847">
    <property type="entry name" value="IF2_N"/>
</dbReference>
<dbReference type="NCBIfam" id="TIGR00231">
    <property type="entry name" value="small_GTP"/>
    <property type="match status" value="1"/>
</dbReference>
<keyword evidence="7 9" id="KW-0342">GTP-binding</keyword>
<dbReference type="Pfam" id="PF11987">
    <property type="entry name" value="IF-2"/>
    <property type="match status" value="1"/>
</dbReference>
<evidence type="ECO:0000256" key="4">
    <source>
        <dbReference type="ARBA" id="ARBA00022540"/>
    </source>
</evidence>
<evidence type="ECO:0000256" key="10">
    <source>
        <dbReference type="RuleBase" id="RU000644"/>
    </source>
</evidence>
<dbReference type="AlphaFoldDB" id="A0A853JDL8"/>
<proteinExistence type="inferred from homology"/>
<dbReference type="GO" id="GO:0005525">
    <property type="term" value="F:GTP binding"/>
    <property type="evidence" value="ECO:0007669"/>
    <property type="project" value="UniProtKB-KW"/>
</dbReference>
<dbReference type="SUPFAM" id="SSF52156">
    <property type="entry name" value="Initiation factor IF2/eIF5b, domain 3"/>
    <property type="match status" value="1"/>
</dbReference>
<dbReference type="Gene3D" id="2.40.30.10">
    <property type="entry name" value="Translation factors"/>
    <property type="match status" value="2"/>
</dbReference>
<dbReference type="InterPro" id="IPR000795">
    <property type="entry name" value="T_Tr_GTP-bd_dom"/>
</dbReference>
<evidence type="ECO:0000256" key="12">
    <source>
        <dbReference type="SAM" id="MobiDB-lite"/>
    </source>
</evidence>
<dbReference type="CDD" id="cd01887">
    <property type="entry name" value="IF2_eIF5B"/>
    <property type="match status" value="1"/>
</dbReference>
<dbReference type="InterPro" id="IPR009000">
    <property type="entry name" value="Transl_B-barrel_sf"/>
</dbReference>
<dbReference type="CDD" id="cd03692">
    <property type="entry name" value="mtIF2_IVc"/>
    <property type="match status" value="1"/>
</dbReference>
<dbReference type="InterPro" id="IPR005225">
    <property type="entry name" value="Small_GTP-bd"/>
</dbReference>
<feature type="compositionally biased region" description="Basic residues" evidence="12">
    <location>
        <begin position="250"/>
        <end position="259"/>
    </location>
</feature>
<dbReference type="FunFam" id="3.40.50.300:FF:000019">
    <property type="entry name" value="Translation initiation factor IF-2"/>
    <property type="match status" value="1"/>
</dbReference>
<feature type="domain" description="Tr-type G" evidence="13">
    <location>
        <begin position="365"/>
        <end position="534"/>
    </location>
</feature>
<comment type="similarity">
    <text evidence="1 9 10">Belongs to the TRAFAC class translation factor GTPase superfamily. Classic translation factor GTPase family. IF-2 subfamily.</text>
</comment>
<dbReference type="SUPFAM" id="SSF52540">
    <property type="entry name" value="P-loop containing nucleoside triphosphate hydrolases"/>
    <property type="match status" value="1"/>
</dbReference>
<keyword evidence="11" id="KW-0175">Coiled coil</keyword>
<evidence type="ECO:0000259" key="13">
    <source>
        <dbReference type="PROSITE" id="PS51722"/>
    </source>
</evidence>
<dbReference type="FunFam" id="3.40.50.10050:FF:000001">
    <property type="entry name" value="Translation initiation factor IF-2"/>
    <property type="match status" value="1"/>
</dbReference>
<feature type="binding site" evidence="9">
    <location>
        <begin position="374"/>
        <end position="381"/>
    </location>
    <ligand>
        <name>GTP</name>
        <dbReference type="ChEBI" id="CHEBI:37565"/>
    </ligand>
</feature>
<keyword evidence="3 9" id="KW-0963">Cytoplasm</keyword>
<evidence type="ECO:0000256" key="8">
    <source>
        <dbReference type="ARBA" id="ARBA00025162"/>
    </source>
</evidence>
<dbReference type="InterPro" id="IPR027417">
    <property type="entry name" value="P-loop_NTPase"/>
</dbReference>
<reference evidence="14 15" key="1">
    <citation type="submission" date="2020-07" db="EMBL/GenBank/DDBJ databases">
        <title>Luteimonas sp. SJ-92.</title>
        <authorList>
            <person name="Huang X.-X."/>
            <person name="Xu L."/>
            <person name="Sun J.-Q."/>
        </authorList>
    </citation>
    <scope>NUCLEOTIDE SEQUENCE [LARGE SCALE GENOMIC DNA]</scope>
    <source>
        <strain evidence="14 15">SJ-92</strain>
    </source>
</reference>
<feature type="region of interest" description="Disordered" evidence="12">
    <location>
        <begin position="238"/>
        <end position="276"/>
    </location>
</feature>
<keyword evidence="5 9" id="KW-0547">Nucleotide-binding</keyword>
<dbReference type="Gene3D" id="3.30.56.50">
    <property type="entry name" value="Putative DNA-binding domain, N-terminal subdomain of bacterial translation initiation factor IF2"/>
    <property type="match status" value="1"/>
</dbReference>
<dbReference type="FunFam" id="2.40.30.10:FF:000054">
    <property type="entry name" value="Translation initiation factor IF-2"/>
    <property type="match status" value="1"/>
</dbReference>
<dbReference type="InterPro" id="IPR000178">
    <property type="entry name" value="TF_IF2_bacterial-like"/>
</dbReference>
<dbReference type="EMBL" id="JACCKA010000076">
    <property type="protein sequence ID" value="NZA27411.1"/>
    <property type="molecule type" value="Genomic_DNA"/>
</dbReference>
<evidence type="ECO:0000256" key="6">
    <source>
        <dbReference type="ARBA" id="ARBA00022917"/>
    </source>
</evidence>
<evidence type="ECO:0000256" key="5">
    <source>
        <dbReference type="ARBA" id="ARBA00022741"/>
    </source>
</evidence>
<dbReference type="HAMAP" id="MF_00100_B">
    <property type="entry name" value="IF_2_B"/>
    <property type="match status" value="1"/>
</dbReference>
<feature type="region of interest" description="Disordered" evidence="12">
    <location>
        <begin position="134"/>
        <end position="221"/>
    </location>
</feature>
<evidence type="ECO:0000256" key="11">
    <source>
        <dbReference type="SAM" id="Coils"/>
    </source>
</evidence>
<keyword evidence="6 9" id="KW-0648">Protein biosynthesis</keyword>
<dbReference type="InterPro" id="IPR023115">
    <property type="entry name" value="TIF_IF2_dom3"/>
</dbReference>
<keyword evidence="4 9" id="KW-0396">Initiation factor</keyword>
<dbReference type="InterPro" id="IPR036925">
    <property type="entry name" value="TIF_IF2_dom3_sf"/>
</dbReference>
<feature type="compositionally biased region" description="Basic and acidic residues" evidence="12">
    <location>
        <begin position="134"/>
        <end position="170"/>
    </location>
</feature>
<dbReference type="Pfam" id="PF22042">
    <property type="entry name" value="EF-G_D2"/>
    <property type="match status" value="1"/>
</dbReference>
<dbReference type="GO" id="GO:0003924">
    <property type="term" value="F:GTPase activity"/>
    <property type="evidence" value="ECO:0007669"/>
    <property type="project" value="UniProtKB-UniRule"/>
</dbReference>
<dbReference type="InterPro" id="IPR053905">
    <property type="entry name" value="EF-G-like_DII"/>
</dbReference>
<evidence type="ECO:0000313" key="15">
    <source>
        <dbReference type="Proteomes" id="UP000578091"/>
    </source>
</evidence>
<dbReference type="Pfam" id="PF00009">
    <property type="entry name" value="GTP_EFTU"/>
    <property type="match status" value="1"/>
</dbReference>
<organism evidence="14 15">
    <name type="scientific">Luteimonas salinisoli</name>
    <dbReference type="NCBI Taxonomy" id="2752307"/>
    <lineage>
        <taxon>Bacteria</taxon>
        <taxon>Pseudomonadati</taxon>
        <taxon>Pseudomonadota</taxon>
        <taxon>Gammaproteobacteria</taxon>
        <taxon>Lysobacterales</taxon>
        <taxon>Lysobacteraceae</taxon>
        <taxon>Luteimonas</taxon>
    </lineage>
</organism>
<feature type="binding site" evidence="9">
    <location>
        <begin position="420"/>
        <end position="424"/>
    </location>
    <ligand>
        <name>GTP</name>
        <dbReference type="ChEBI" id="CHEBI:37565"/>
    </ligand>
</feature>
<feature type="region of interest" description="G-domain" evidence="9">
    <location>
        <begin position="368"/>
        <end position="516"/>
    </location>
</feature>
<evidence type="ECO:0000256" key="9">
    <source>
        <dbReference type="HAMAP-Rule" id="MF_00100"/>
    </source>
</evidence>
<dbReference type="PANTHER" id="PTHR43381:SF5">
    <property type="entry name" value="TR-TYPE G DOMAIN-CONTAINING PROTEIN"/>
    <property type="match status" value="1"/>
</dbReference>
<accession>A0A853JDL8</accession>